<dbReference type="Gene3D" id="3.90.1150.10">
    <property type="entry name" value="Aspartate Aminotransferase, domain 1"/>
    <property type="match status" value="1"/>
</dbReference>
<proteinExistence type="predicted"/>
<dbReference type="EnsemblPlants" id="QL07p013979:mrna">
    <property type="protein sequence ID" value="QL07p013979:mrna:CDS:1"/>
    <property type="gene ID" value="QL07p013979"/>
</dbReference>
<dbReference type="Gramene" id="QL07p013979:mrna">
    <property type="protein sequence ID" value="QL07p013979:mrna:CDS:1"/>
    <property type="gene ID" value="QL07p013979"/>
</dbReference>
<accession>A0A7N2R7H2</accession>
<evidence type="ECO:0000256" key="1">
    <source>
        <dbReference type="ARBA" id="ARBA00022793"/>
    </source>
</evidence>
<dbReference type="InterPro" id="IPR015422">
    <property type="entry name" value="PyrdxlP-dep_Trfase_small"/>
</dbReference>
<dbReference type="PANTHER" id="PTHR11999:SF96">
    <property type="entry name" value="TYROSINE DECARBOXYLASE"/>
    <property type="match status" value="1"/>
</dbReference>
<reference evidence="2" key="2">
    <citation type="submission" date="2021-01" db="UniProtKB">
        <authorList>
            <consortium name="EnsemblPlants"/>
        </authorList>
    </citation>
    <scope>IDENTIFICATION</scope>
</reference>
<protein>
    <submittedName>
        <fullName evidence="2">Uncharacterized protein</fullName>
    </submittedName>
</protein>
<dbReference type="InterPro" id="IPR010977">
    <property type="entry name" value="Aromatic_deC"/>
</dbReference>
<sequence>MRNHVKMANLIEGFVAMDKRFEIVVPINFAMVCFRILPSALSETVYKNGKLDIVSDELANEANRKLLESINMSGCVFMTHAVVEGA</sequence>
<dbReference type="GO" id="GO:0016831">
    <property type="term" value="F:carboxy-lyase activity"/>
    <property type="evidence" value="ECO:0007669"/>
    <property type="project" value="TreeGrafter"/>
</dbReference>
<dbReference type="InParanoid" id="A0A7N2R7H2"/>
<dbReference type="Proteomes" id="UP000594261">
    <property type="component" value="Chromosome 7"/>
</dbReference>
<dbReference type="SUPFAM" id="SSF53383">
    <property type="entry name" value="PLP-dependent transferases"/>
    <property type="match status" value="1"/>
</dbReference>
<evidence type="ECO:0000313" key="2">
    <source>
        <dbReference type="EnsemblPlants" id="QL07p013979:mrna:CDS:1"/>
    </source>
</evidence>
<evidence type="ECO:0000313" key="3">
    <source>
        <dbReference type="Proteomes" id="UP000594261"/>
    </source>
</evidence>
<keyword evidence="3" id="KW-1185">Reference proteome</keyword>
<name>A0A7N2R7H2_QUELO</name>
<dbReference type="PANTHER" id="PTHR11999">
    <property type="entry name" value="GROUP II PYRIDOXAL-5-PHOSPHATE DECARBOXYLASE"/>
    <property type="match status" value="1"/>
</dbReference>
<dbReference type="AlphaFoldDB" id="A0A7N2R7H2"/>
<dbReference type="InterPro" id="IPR015424">
    <property type="entry name" value="PyrdxlP-dep_Trfase"/>
</dbReference>
<keyword evidence="1" id="KW-0456">Lyase</keyword>
<dbReference type="EMBL" id="LRBV02000007">
    <property type="status" value="NOT_ANNOTATED_CDS"/>
    <property type="molecule type" value="Genomic_DNA"/>
</dbReference>
<dbReference type="GO" id="GO:0005737">
    <property type="term" value="C:cytoplasm"/>
    <property type="evidence" value="ECO:0007669"/>
    <property type="project" value="TreeGrafter"/>
</dbReference>
<organism evidence="2 3">
    <name type="scientific">Quercus lobata</name>
    <name type="common">Valley oak</name>
    <dbReference type="NCBI Taxonomy" id="97700"/>
    <lineage>
        <taxon>Eukaryota</taxon>
        <taxon>Viridiplantae</taxon>
        <taxon>Streptophyta</taxon>
        <taxon>Embryophyta</taxon>
        <taxon>Tracheophyta</taxon>
        <taxon>Spermatophyta</taxon>
        <taxon>Magnoliopsida</taxon>
        <taxon>eudicotyledons</taxon>
        <taxon>Gunneridae</taxon>
        <taxon>Pentapetalae</taxon>
        <taxon>rosids</taxon>
        <taxon>fabids</taxon>
        <taxon>Fagales</taxon>
        <taxon>Fagaceae</taxon>
        <taxon>Quercus</taxon>
    </lineage>
</organism>
<keyword evidence="1" id="KW-0210">Decarboxylase</keyword>
<reference evidence="2 3" key="1">
    <citation type="journal article" date="2016" name="G3 (Bethesda)">
        <title>First Draft Assembly and Annotation of the Genome of a California Endemic Oak Quercus lobata Nee (Fagaceae).</title>
        <authorList>
            <person name="Sork V.L."/>
            <person name="Fitz-Gibbon S.T."/>
            <person name="Puiu D."/>
            <person name="Crepeau M."/>
            <person name="Gugger P.F."/>
            <person name="Sherman R."/>
            <person name="Stevens K."/>
            <person name="Langley C.H."/>
            <person name="Pellegrini M."/>
            <person name="Salzberg S.L."/>
        </authorList>
    </citation>
    <scope>NUCLEOTIDE SEQUENCE [LARGE SCALE GENOMIC DNA]</scope>
    <source>
        <strain evidence="2 3">cv. SW786</strain>
    </source>
</reference>